<keyword evidence="2" id="KW-0472">Membrane</keyword>
<organism evidence="3 4">
    <name type="scientific">Skermania pinensis</name>
    <dbReference type="NCBI Taxonomy" id="39122"/>
    <lineage>
        <taxon>Bacteria</taxon>
        <taxon>Bacillati</taxon>
        <taxon>Actinomycetota</taxon>
        <taxon>Actinomycetes</taxon>
        <taxon>Mycobacteriales</taxon>
        <taxon>Gordoniaceae</taxon>
        <taxon>Skermania</taxon>
    </lineage>
</organism>
<dbReference type="RefSeq" id="WP_083530124.1">
    <property type="nucleotide sequence ID" value="NZ_CBCRUZ010000008.1"/>
</dbReference>
<evidence type="ECO:0000256" key="1">
    <source>
        <dbReference type="SAM" id="MobiDB-lite"/>
    </source>
</evidence>
<dbReference type="Proteomes" id="UP000887023">
    <property type="component" value="Chromosome"/>
</dbReference>
<dbReference type="NCBIfam" id="NF045516">
    <property type="entry name" value="GlpR"/>
    <property type="match status" value="1"/>
</dbReference>
<feature type="transmembrane region" description="Helical" evidence="2">
    <location>
        <begin position="129"/>
        <end position="147"/>
    </location>
</feature>
<keyword evidence="2" id="KW-0812">Transmembrane</keyword>
<protein>
    <recommendedName>
        <fullName evidence="5">Transmembrane protein</fullName>
    </recommendedName>
</protein>
<evidence type="ECO:0000313" key="3">
    <source>
        <dbReference type="EMBL" id="QXQ13199.1"/>
    </source>
</evidence>
<sequence>MPNSILWIGLVALSLFVLFPLIASRHPRIRQTTDAALATRVLHRGGTPARVVRGPAAGHESDPTWRPDPRAVRVSSSYAEDRMEIHEDEAPARRQPVDDFVPSRRGRGGFDPRADAIARAERYRFRQQAVLILLVTMVLSGLLGLIFGAGLWWVTGAAATVTVVYLVYLRRQVRLEAEIRRRRMARVKRLRAAAAIARGDSEMMDEATDAASLGALRCTAPVLDPDDGDPSFDLLPTYYEGGDIAVDELYPGELRHAAGQ</sequence>
<feature type="compositionally biased region" description="Basic and acidic residues" evidence="1">
    <location>
        <begin position="59"/>
        <end position="71"/>
    </location>
</feature>
<proteinExistence type="predicted"/>
<evidence type="ECO:0008006" key="5">
    <source>
        <dbReference type="Google" id="ProtNLM"/>
    </source>
</evidence>
<evidence type="ECO:0000256" key="2">
    <source>
        <dbReference type="SAM" id="Phobius"/>
    </source>
</evidence>
<feature type="region of interest" description="Disordered" evidence="1">
    <location>
        <begin position="49"/>
        <end position="71"/>
    </location>
</feature>
<name>A0ABX8S5U4_9ACTN</name>
<dbReference type="EMBL" id="CP079105">
    <property type="protein sequence ID" value="QXQ13199.1"/>
    <property type="molecule type" value="Genomic_DNA"/>
</dbReference>
<feature type="transmembrane region" description="Helical" evidence="2">
    <location>
        <begin position="6"/>
        <end position="23"/>
    </location>
</feature>
<reference evidence="3" key="1">
    <citation type="submission" date="2021-07" db="EMBL/GenBank/DDBJ databases">
        <title>Candidatus Kaistella beijingensis sp. nov. isolated from a municipal wastewater treatment plant is involved in sludge foaming.</title>
        <authorList>
            <person name="Song Y."/>
            <person name="Liu S.-J."/>
        </authorList>
    </citation>
    <scope>NUCLEOTIDE SEQUENCE</scope>
    <source>
        <strain evidence="3">DSM 43998</strain>
    </source>
</reference>
<feature type="transmembrane region" description="Helical" evidence="2">
    <location>
        <begin position="153"/>
        <end position="173"/>
    </location>
</feature>
<keyword evidence="2" id="KW-1133">Transmembrane helix</keyword>
<dbReference type="InterPro" id="IPR053779">
    <property type="entry name" value="GlpR"/>
</dbReference>
<feature type="compositionally biased region" description="Basic and acidic residues" evidence="1">
    <location>
        <begin position="85"/>
        <end position="97"/>
    </location>
</feature>
<gene>
    <name evidence="3" type="ORF">KV203_15120</name>
</gene>
<accession>A0ABX8S5U4</accession>
<feature type="region of interest" description="Disordered" evidence="1">
    <location>
        <begin position="85"/>
        <end position="104"/>
    </location>
</feature>
<keyword evidence="4" id="KW-1185">Reference proteome</keyword>
<evidence type="ECO:0000313" key="4">
    <source>
        <dbReference type="Proteomes" id="UP000887023"/>
    </source>
</evidence>